<protein>
    <recommendedName>
        <fullName evidence="2">Extracellular mutant protein 11 C-terminal domain-containing protein</fullName>
    </recommendedName>
</protein>
<feature type="compositionally biased region" description="Polar residues" evidence="1">
    <location>
        <begin position="334"/>
        <end position="353"/>
    </location>
</feature>
<sequence length="546" mass="61209">MQGFINQRHRVGSPQNAQPQVKPERRAAAANARVSMKNGPIAQQAQNQAAIPSRGLGNAQNSSAIMQQAPQRRHSGQAHGQKHDPYDTDAASLDTTVDQSVIQVKHNQKKDQQGGQQHDLEVDHSGDSDEEEIEYEVEESDEAHEQVHEQQYPDCNDHVFTHDENQYLEEQGAQNFSREKKLGLLGLIELQLGTVDGDSYPTTTNGEPSEWGGTQEPPSQHYDDRGPVSPSPQRQHIDSQSARPFAPQPPQQQQKPNIPAPTHSMQLFQQSATIRGQQRSSAPLGQLGEQNFQHNIAALPSSQLPTYSQANPNVTPALPLHSSTRPNSHGLASKPSQAVQRQSVGASRVQFQPINRKLAEPPAHSKHPSSARSRPEPMAQQHSVEPAPEEEVEAAPYGDYDHDTLLGMKYKDLKNEDFDTDPHARPRVLAEEDLRKPLVERLELVQKTLVVDQQSDFFRSLPTTEWEDAGDWFLDKFQSIIRRTKEARQSKRKLAREFEDEVEKRHKHVSKKQCQVEQAMDKMKAQGEGLVPRSPRPSKSPRPKRG</sequence>
<feature type="compositionally biased region" description="Polar residues" evidence="1">
    <location>
        <begin position="58"/>
        <end position="70"/>
    </location>
</feature>
<feature type="region of interest" description="Disordered" evidence="1">
    <location>
        <begin position="1"/>
        <end position="172"/>
    </location>
</feature>
<dbReference type="GO" id="GO:0042790">
    <property type="term" value="P:nucleolar large rRNA transcription by RNA polymerase I"/>
    <property type="evidence" value="ECO:0007669"/>
    <property type="project" value="TreeGrafter"/>
</dbReference>
<name>A0A6A5KF05_9PLEO</name>
<feature type="compositionally biased region" description="Basic and acidic residues" evidence="1">
    <location>
        <begin position="155"/>
        <end position="165"/>
    </location>
</feature>
<gene>
    <name evidence="3" type="ORF">BDW02DRAFT_353543</name>
</gene>
<dbReference type="GO" id="GO:0001164">
    <property type="term" value="F:RNA polymerase I core promoter sequence-specific DNA binding"/>
    <property type="evidence" value="ECO:0007669"/>
    <property type="project" value="TreeGrafter"/>
</dbReference>
<feature type="compositionally biased region" description="Polar residues" evidence="1">
    <location>
        <begin position="263"/>
        <end position="314"/>
    </location>
</feature>
<feature type="compositionally biased region" description="Low complexity" evidence="1">
    <location>
        <begin position="240"/>
        <end position="261"/>
    </location>
</feature>
<evidence type="ECO:0000256" key="1">
    <source>
        <dbReference type="SAM" id="MobiDB-lite"/>
    </source>
</evidence>
<dbReference type="OrthoDB" id="5346740at2759"/>
<accession>A0A6A5KF05</accession>
<dbReference type="PANTHER" id="PTHR28244:SF1">
    <property type="entry name" value="RNA POLYMERASE I-SPECIFIC TRANSCRIPTION INITIATION FACTOR RRN11"/>
    <property type="match status" value="1"/>
</dbReference>
<proteinExistence type="predicted"/>
<feature type="region of interest" description="Disordered" evidence="1">
    <location>
        <begin position="501"/>
        <end position="546"/>
    </location>
</feature>
<dbReference type="GO" id="GO:0070860">
    <property type="term" value="C:RNA polymerase I core factor complex"/>
    <property type="evidence" value="ECO:0007669"/>
    <property type="project" value="TreeGrafter"/>
</dbReference>
<reference evidence="3" key="1">
    <citation type="submission" date="2020-01" db="EMBL/GenBank/DDBJ databases">
        <authorList>
            <consortium name="DOE Joint Genome Institute"/>
            <person name="Haridas S."/>
            <person name="Albert R."/>
            <person name="Binder M."/>
            <person name="Bloem J."/>
            <person name="Labutti K."/>
            <person name="Salamov A."/>
            <person name="Andreopoulos B."/>
            <person name="Baker S.E."/>
            <person name="Barry K."/>
            <person name="Bills G."/>
            <person name="Bluhm B.H."/>
            <person name="Cannon C."/>
            <person name="Castanera R."/>
            <person name="Culley D.E."/>
            <person name="Daum C."/>
            <person name="Ezra D."/>
            <person name="Gonzalez J.B."/>
            <person name="Henrissat B."/>
            <person name="Kuo A."/>
            <person name="Liang C."/>
            <person name="Lipzen A."/>
            <person name="Lutzoni F."/>
            <person name="Magnuson J."/>
            <person name="Mondo S."/>
            <person name="Nolan M."/>
            <person name="Ohm R."/>
            <person name="Pangilinan J."/>
            <person name="Park H.-J."/>
            <person name="Ramirez L."/>
            <person name="Alfaro M."/>
            <person name="Sun H."/>
            <person name="Tritt A."/>
            <person name="Yoshinaga Y."/>
            <person name="Zwiers L.-H."/>
            <person name="Turgeon B.G."/>
            <person name="Goodwin S.B."/>
            <person name="Spatafora J.W."/>
            <person name="Crous P.W."/>
            <person name="Grigoriev I.V."/>
        </authorList>
    </citation>
    <scope>NUCLEOTIDE SEQUENCE</scope>
    <source>
        <strain evidence="3">P77</strain>
    </source>
</reference>
<dbReference type="PANTHER" id="PTHR28244">
    <property type="entry name" value="RNA POLYMERASE I-SPECIFIC TRANSCRIPTION INITIATION FACTOR RRN11"/>
    <property type="match status" value="1"/>
</dbReference>
<feature type="compositionally biased region" description="Basic and acidic residues" evidence="1">
    <location>
        <begin position="118"/>
        <end position="127"/>
    </location>
</feature>
<dbReference type="EMBL" id="ML975308">
    <property type="protein sequence ID" value="KAF1834057.1"/>
    <property type="molecule type" value="Genomic_DNA"/>
</dbReference>
<evidence type="ECO:0000313" key="4">
    <source>
        <dbReference type="Proteomes" id="UP000800040"/>
    </source>
</evidence>
<feature type="domain" description="Extracellular mutant protein 11 C-terminal" evidence="2">
    <location>
        <begin position="399"/>
        <end position="530"/>
    </location>
</feature>
<dbReference type="AlphaFoldDB" id="A0A6A5KF05"/>
<evidence type="ECO:0000313" key="3">
    <source>
        <dbReference type="EMBL" id="KAF1834057.1"/>
    </source>
</evidence>
<dbReference type="GO" id="GO:0017025">
    <property type="term" value="F:TBP-class protein binding"/>
    <property type="evidence" value="ECO:0007669"/>
    <property type="project" value="TreeGrafter"/>
</dbReference>
<dbReference type="Pfam" id="PF15463">
    <property type="entry name" value="ECM11"/>
    <property type="match status" value="1"/>
</dbReference>
<evidence type="ECO:0000259" key="2">
    <source>
        <dbReference type="Pfam" id="PF15463"/>
    </source>
</evidence>
<dbReference type="InterPro" id="IPR029178">
    <property type="entry name" value="Ecm11_C"/>
</dbReference>
<feature type="region of interest" description="Disordered" evidence="1">
    <location>
        <begin position="193"/>
        <end position="395"/>
    </location>
</feature>
<organism evidence="3 4">
    <name type="scientific">Decorospora gaudefroyi</name>
    <dbReference type="NCBI Taxonomy" id="184978"/>
    <lineage>
        <taxon>Eukaryota</taxon>
        <taxon>Fungi</taxon>
        <taxon>Dikarya</taxon>
        <taxon>Ascomycota</taxon>
        <taxon>Pezizomycotina</taxon>
        <taxon>Dothideomycetes</taxon>
        <taxon>Pleosporomycetidae</taxon>
        <taxon>Pleosporales</taxon>
        <taxon>Pleosporineae</taxon>
        <taxon>Pleosporaceae</taxon>
        <taxon>Decorospora</taxon>
    </lineage>
</organism>
<feature type="compositionally biased region" description="Acidic residues" evidence="1">
    <location>
        <begin position="128"/>
        <end position="142"/>
    </location>
</feature>
<feature type="compositionally biased region" description="Polar residues" evidence="1">
    <location>
        <begin position="93"/>
        <end position="102"/>
    </location>
</feature>
<dbReference type="InterPro" id="IPR053029">
    <property type="entry name" value="RNA_pol_I-specific_init_factor"/>
</dbReference>
<keyword evidence="4" id="KW-1185">Reference proteome</keyword>
<dbReference type="Proteomes" id="UP000800040">
    <property type="component" value="Unassembled WGS sequence"/>
</dbReference>